<name>A0ABT3CX95_9BACT</name>
<dbReference type="NCBIfam" id="TIGR04409">
    <property type="entry name" value="LptC_YrbK"/>
    <property type="match status" value="1"/>
</dbReference>
<dbReference type="RefSeq" id="WP_264138990.1">
    <property type="nucleotide sequence ID" value="NZ_JAOYOD010000001.1"/>
</dbReference>
<accession>A0ABT3CX95</accession>
<comment type="caution">
    <text evidence="1">The sequence shown here is derived from an EMBL/GenBank/DDBJ whole genome shotgun (WGS) entry which is preliminary data.</text>
</comment>
<gene>
    <name evidence="1" type="primary">lptC</name>
    <name evidence="1" type="ORF">N7U62_15870</name>
</gene>
<evidence type="ECO:0000313" key="2">
    <source>
        <dbReference type="Proteomes" id="UP001300692"/>
    </source>
</evidence>
<proteinExistence type="predicted"/>
<dbReference type="InterPro" id="IPR010664">
    <property type="entry name" value="LipoPS_assembly_LptC-rel"/>
</dbReference>
<evidence type="ECO:0000313" key="1">
    <source>
        <dbReference type="EMBL" id="MCV9388159.1"/>
    </source>
</evidence>
<keyword evidence="2" id="KW-1185">Reference proteome</keyword>
<dbReference type="PROSITE" id="PS51257">
    <property type="entry name" value="PROKAR_LIPOPROTEIN"/>
    <property type="match status" value="1"/>
</dbReference>
<dbReference type="EMBL" id="JAOYOD010000001">
    <property type="protein sequence ID" value="MCV9388159.1"/>
    <property type="molecule type" value="Genomic_DNA"/>
</dbReference>
<sequence length="210" mass="23677">MKHLFPLFILLGLLACEDKKAVLDQERYEGPSVSMDSIDVMVSDSAVAKIRLVAAKQLVYENEDRDFPEGIYLEFYDNAGRLASTLRANTGYYFSEEDYYKAEGDVQMVSLAKGDDLHTELLNWVPKEERIHTDKFVTIRSGGEVLKGEGLEASEDFDEYTILKPTGVMNLAPTNEAKSNSGGFDDDLVFEEDTTDYELLEEEAEIEKSE</sequence>
<dbReference type="Gene3D" id="2.60.450.10">
    <property type="entry name" value="Lipopolysaccharide (LPS) transport protein A like domain"/>
    <property type="match status" value="1"/>
</dbReference>
<dbReference type="Proteomes" id="UP001300692">
    <property type="component" value="Unassembled WGS sequence"/>
</dbReference>
<organism evidence="1 2">
    <name type="scientific">Reichenbachiella ulvae</name>
    <dbReference type="NCBI Taxonomy" id="2980104"/>
    <lineage>
        <taxon>Bacteria</taxon>
        <taxon>Pseudomonadati</taxon>
        <taxon>Bacteroidota</taxon>
        <taxon>Cytophagia</taxon>
        <taxon>Cytophagales</taxon>
        <taxon>Reichenbachiellaceae</taxon>
        <taxon>Reichenbachiella</taxon>
    </lineage>
</organism>
<dbReference type="Pfam" id="PF06835">
    <property type="entry name" value="LptC"/>
    <property type="match status" value="1"/>
</dbReference>
<protein>
    <submittedName>
        <fullName evidence="1">LPS export ABC transporter periplasmic protein LptC</fullName>
    </submittedName>
</protein>
<reference evidence="1 2" key="1">
    <citation type="submission" date="2022-10" db="EMBL/GenBank/DDBJ databases">
        <title>Comparative genomics and taxonomic characterization of three novel marine species of genus Reichenbachiella exhibiting antioxidant and polysaccharide degradation activities.</title>
        <authorList>
            <person name="Muhammad N."/>
            <person name="Lee Y.-J."/>
            <person name="Ko J."/>
            <person name="Kim S.-G."/>
        </authorList>
    </citation>
    <scope>NUCLEOTIDE SEQUENCE [LARGE SCALE GENOMIC DNA]</scope>
    <source>
        <strain evidence="1 2">ABR2-5</strain>
    </source>
</reference>
<dbReference type="InterPro" id="IPR026265">
    <property type="entry name" value="LptC"/>
</dbReference>